<evidence type="ECO:0000313" key="1">
    <source>
        <dbReference type="EMBL" id="KFB66083.1"/>
    </source>
</evidence>
<dbReference type="Proteomes" id="UP000019812">
    <property type="component" value="Unassembled WGS sequence"/>
</dbReference>
<dbReference type="EMBL" id="JDSS02000052">
    <property type="protein sequence ID" value="KFB66083.1"/>
    <property type="molecule type" value="Genomic_DNA"/>
</dbReference>
<reference evidence="1 2" key="1">
    <citation type="submission" date="2014-07" db="EMBL/GenBank/DDBJ databases">
        <title>Expanding our view of genomic diversity in Candidatus Accumulibacter clades.</title>
        <authorList>
            <person name="Skennerton C.T."/>
            <person name="Barr J.J."/>
            <person name="Slater F.R."/>
            <person name="Bond P.L."/>
            <person name="Tyson G.W."/>
        </authorList>
    </citation>
    <scope>NUCLEOTIDE SEQUENCE [LARGE SCALE GENOMIC DNA]</scope>
    <source>
        <strain evidence="2">SK-01</strain>
    </source>
</reference>
<accession>A0A084XUD9</accession>
<dbReference type="AlphaFoldDB" id="A0A084XUD9"/>
<name>A0A084XUD9_9PROT</name>
<sequence length="72" mass="8063">MADTLQLPDKLIVASGTEEPSYVYQLTPARQFYLTDCGRGFAVNVLDDFLQAAINDGLPFAMVWCPQRETIH</sequence>
<evidence type="ECO:0000313" key="2">
    <source>
        <dbReference type="Proteomes" id="UP000019812"/>
    </source>
</evidence>
<protein>
    <submittedName>
        <fullName evidence="1">Uncharacterized protein</fullName>
    </submittedName>
</protein>
<dbReference type="STRING" id="1457154.CAPSK01_004686"/>
<gene>
    <name evidence="1" type="ORF">CAPSK01_004686</name>
</gene>
<comment type="caution">
    <text evidence="1">The sequence shown here is derived from an EMBL/GenBank/DDBJ whole genome shotgun (WGS) entry which is preliminary data.</text>
</comment>
<proteinExistence type="predicted"/>
<organism evidence="1 2">
    <name type="scientific">Candidatus Accumulibacter vicinus</name>
    <dbReference type="NCBI Taxonomy" id="2954382"/>
    <lineage>
        <taxon>Bacteria</taxon>
        <taxon>Pseudomonadati</taxon>
        <taxon>Pseudomonadota</taxon>
        <taxon>Betaproteobacteria</taxon>
        <taxon>Candidatus Accumulibacter</taxon>
    </lineage>
</organism>